<dbReference type="InterPro" id="IPR017871">
    <property type="entry name" value="ABC_transporter-like_CS"/>
</dbReference>
<evidence type="ECO:0000256" key="3">
    <source>
        <dbReference type="ARBA" id="ARBA00022840"/>
    </source>
</evidence>
<dbReference type="AlphaFoldDB" id="A0A318ZLM4"/>
<dbReference type="GeneID" id="37077946"/>
<accession>A0A318ZLM4</accession>
<keyword evidence="5" id="KW-0378">Hydrolase</keyword>
<evidence type="ECO:0000313" key="6">
    <source>
        <dbReference type="Proteomes" id="UP000248349"/>
    </source>
</evidence>
<dbReference type="Gene3D" id="3.40.50.300">
    <property type="entry name" value="P-loop containing nucleotide triphosphate hydrolases"/>
    <property type="match status" value="2"/>
</dbReference>
<evidence type="ECO:0000313" key="5">
    <source>
        <dbReference type="EMBL" id="PYH47334.1"/>
    </source>
</evidence>
<keyword evidence="2" id="KW-0547">Nucleotide-binding</keyword>
<dbReference type="PANTHER" id="PTHR24223">
    <property type="entry name" value="ATP-BINDING CASSETTE SUB-FAMILY C"/>
    <property type="match status" value="1"/>
</dbReference>
<proteinExistence type="predicted"/>
<evidence type="ECO:0000256" key="2">
    <source>
        <dbReference type="ARBA" id="ARBA00022741"/>
    </source>
</evidence>
<dbReference type="GO" id="GO:0005524">
    <property type="term" value="F:ATP binding"/>
    <property type="evidence" value="ECO:0007669"/>
    <property type="project" value="UniProtKB-KW"/>
</dbReference>
<comment type="subcellular location">
    <subcellularLocation>
        <location evidence="1">Membrane</location>
        <topology evidence="1">Multi-pass membrane protein</topology>
    </subcellularLocation>
</comment>
<organism evidence="5 6">
    <name type="scientific">Aspergillus saccharolyticus JOP 1030-1</name>
    <dbReference type="NCBI Taxonomy" id="1450539"/>
    <lineage>
        <taxon>Eukaryota</taxon>
        <taxon>Fungi</taxon>
        <taxon>Dikarya</taxon>
        <taxon>Ascomycota</taxon>
        <taxon>Pezizomycotina</taxon>
        <taxon>Eurotiomycetes</taxon>
        <taxon>Eurotiomycetidae</taxon>
        <taxon>Eurotiales</taxon>
        <taxon>Aspergillaceae</taxon>
        <taxon>Aspergillus</taxon>
        <taxon>Aspergillus subgen. Circumdati</taxon>
    </lineage>
</organism>
<dbReference type="PROSITE" id="PS50893">
    <property type="entry name" value="ABC_TRANSPORTER_2"/>
    <property type="match status" value="1"/>
</dbReference>
<evidence type="ECO:0000256" key="1">
    <source>
        <dbReference type="ARBA" id="ARBA00004141"/>
    </source>
</evidence>
<dbReference type="SMART" id="SM00382">
    <property type="entry name" value="AAA"/>
    <property type="match status" value="1"/>
</dbReference>
<dbReference type="InterPro" id="IPR003439">
    <property type="entry name" value="ABC_transporter-like_ATP-bd"/>
</dbReference>
<keyword evidence="3" id="KW-0067">ATP-binding</keyword>
<evidence type="ECO:0000259" key="4">
    <source>
        <dbReference type="PROSITE" id="PS50893"/>
    </source>
</evidence>
<protein>
    <submittedName>
        <fullName evidence="5">P-loop containing nucleoside triphosphate hydrolase protein</fullName>
    </submittedName>
</protein>
<dbReference type="OrthoDB" id="6500128at2759"/>
<sequence length="260" mass="28345">MVNLGQVLSKLIQNWTLIETSLGAIARFKSFAEDIPTEGDPTIETHEPLADCIAYETSETAKPVLNDIRLHFRGGEKIGLCGRTGREVGKSSLALSLLRLNELVSGQILVDGQDIPVPPDPRFASALAISVGLWDALAAHSKGSSCDKQVLEGKLDENILSGGQKQLFCLARVLLKKSKILILDEPTSSLDTETDTRVQKLVRELFQSCTVIMVTHQLHTLLDFDQVVVLDSGRVVEVGHPRGLARRPDGAFADRIAMEV</sequence>
<dbReference type="RefSeq" id="XP_025433316.1">
    <property type="nucleotide sequence ID" value="XM_025576717.1"/>
</dbReference>
<reference evidence="5 6" key="1">
    <citation type="submission" date="2016-12" db="EMBL/GenBank/DDBJ databases">
        <title>The genomes of Aspergillus section Nigri reveals drivers in fungal speciation.</title>
        <authorList>
            <consortium name="DOE Joint Genome Institute"/>
            <person name="Vesth T.C."/>
            <person name="Nybo J."/>
            <person name="Theobald S."/>
            <person name="Brandl J."/>
            <person name="Frisvad J.C."/>
            <person name="Nielsen K.F."/>
            <person name="Lyhne E.K."/>
            <person name="Kogle M.E."/>
            <person name="Kuo A."/>
            <person name="Riley R."/>
            <person name="Clum A."/>
            <person name="Nolan M."/>
            <person name="Lipzen A."/>
            <person name="Salamov A."/>
            <person name="Henrissat B."/>
            <person name="Wiebenga A."/>
            <person name="De Vries R.P."/>
            <person name="Grigoriev I.V."/>
            <person name="Mortensen U.H."/>
            <person name="Andersen M.R."/>
            <person name="Baker S.E."/>
        </authorList>
    </citation>
    <scope>NUCLEOTIDE SEQUENCE [LARGE SCALE GENOMIC DNA]</scope>
    <source>
        <strain evidence="5 6">JOP 1030-1</strain>
    </source>
</reference>
<dbReference type="InterPro" id="IPR050173">
    <property type="entry name" value="ABC_transporter_C-like"/>
</dbReference>
<keyword evidence="6" id="KW-1185">Reference proteome</keyword>
<dbReference type="InterPro" id="IPR027417">
    <property type="entry name" value="P-loop_NTPase"/>
</dbReference>
<dbReference type="EMBL" id="KZ821224">
    <property type="protein sequence ID" value="PYH47334.1"/>
    <property type="molecule type" value="Genomic_DNA"/>
</dbReference>
<dbReference type="InterPro" id="IPR003593">
    <property type="entry name" value="AAA+_ATPase"/>
</dbReference>
<dbReference type="PROSITE" id="PS00211">
    <property type="entry name" value="ABC_TRANSPORTER_1"/>
    <property type="match status" value="1"/>
</dbReference>
<gene>
    <name evidence="5" type="ORF">BP01DRAFT_372149</name>
</gene>
<name>A0A318ZLM4_9EURO</name>
<feature type="domain" description="ABC transporter" evidence="4">
    <location>
        <begin position="47"/>
        <end position="257"/>
    </location>
</feature>
<dbReference type="Proteomes" id="UP000248349">
    <property type="component" value="Unassembled WGS sequence"/>
</dbReference>
<dbReference type="Pfam" id="PF00005">
    <property type="entry name" value="ABC_tran"/>
    <property type="match status" value="1"/>
</dbReference>
<dbReference type="STRING" id="1450539.A0A318ZLM4"/>
<dbReference type="SUPFAM" id="SSF52540">
    <property type="entry name" value="P-loop containing nucleoside triphosphate hydrolases"/>
    <property type="match status" value="1"/>
</dbReference>
<dbReference type="GO" id="GO:0042626">
    <property type="term" value="F:ATPase-coupled transmembrane transporter activity"/>
    <property type="evidence" value="ECO:0007669"/>
    <property type="project" value="TreeGrafter"/>
</dbReference>
<dbReference type="GO" id="GO:0016020">
    <property type="term" value="C:membrane"/>
    <property type="evidence" value="ECO:0007669"/>
    <property type="project" value="UniProtKB-SubCell"/>
</dbReference>
<dbReference type="GO" id="GO:0016887">
    <property type="term" value="F:ATP hydrolysis activity"/>
    <property type="evidence" value="ECO:0007669"/>
    <property type="project" value="InterPro"/>
</dbReference>